<dbReference type="InterPro" id="IPR030916">
    <property type="entry name" value="ELWxxDGT_rpt"/>
</dbReference>
<organism evidence="5 6">
    <name type="scientific">Nostoc minutum NIES-26</name>
    <dbReference type="NCBI Taxonomy" id="1844469"/>
    <lineage>
        <taxon>Bacteria</taxon>
        <taxon>Bacillati</taxon>
        <taxon>Cyanobacteriota</taxon>
        <taxon>Cyanophyceae</taxon>
        <taxon>Nostocales</taxon>
        <taxon>Nostocaceae</taxon>
        <taxon>Nostoc</taxon>
    </lineage>
</organism>
<dbReference type="Gene3D" id="2.150.10.10">
    <property type="entry name" value="Serralysin-like metalloprotease, C-terminal"/>
    <property type="match status" value="1"/>
</dbReference>
<name>A0A367RYJ4_9NOSO</name>
<dbReference type="GO" id="GO:0007154">
    <property type="term" value="P:cell communication"/>
    <property type="evidence" value="ECO:0007669"/>
    <property type="project" value="InterPro"/>
</dbReference>
<reference evidence="5" key="1">
    <citation type="submission" date="2016-04" db="EMBL/GenBank/DDBJ databases">
        <authorList>
            <person name="Tabuchi Yagui T.R."/>
        </authorList>
    </citation>
    <scope>NUCLEOTIDE SEQUENCE [LARGE SCALE GENOMIC DNA]</scope>
    <source>
        <strain evidence="5">NIES-26</strain>
    </source>
</reference>
<dbReference type="SUPFAM" id="SSF141072">
    <property type="entry name" value="CalX-like"/>
    <property type="match status" value="1"/>
</dbReference>
<evidence type="ECO:0000259" key="4">
    <source>
        <dbReference type="SMART" id="SM00237"/>
    </source>
</evidence>
<feature type="domain" description="Calx-beta" evidence="4">
    <location>
        <begin position="492"/>
        <end position="589"/>
    </location>
</feature>
<dbReference type="InterPro" id="IPR003644">
    <property type="entry name" value="Calx_beta"/>
</dbReference>
<accession>A0A367RYJ4</accession>
<dbReference type="NCBIfam" id="TIGR04534">
    <property type="entry name" value="ELWxxDGT_rpt"/>
    <property type="match status" value="5"/>
</dbReference>
<dbReference type="Proteomes" id="UP000252107">
    <property type="component" value="Unassembled WGS sequence"/>
</dbReference>
<comment type="caution">
    <text evidence="5">The sequence shown here is derived from an EMBL/GenBank/DDBJ whole genome shotgun (WGS) entry which is preliminary data.</text>
</comment>
<evidence type="ECO:0000256" key="3">
    <source>
        <dbReference type="ARBA" id="ARBA00022837"/>
    </source>
</evidence>
<evidence type="ECO:0000256" key="1">
    <source>
        <dbReference type="ARBA" id="ARBA00022729"/>
    </source>
</evidence>
<protein>
    <recommendedName>
        <fullName evidence="4">Calx-beta domain-containing protein</fullName>
    </recommendedName>
</protein>
<keyword evidence="3" id="KW-0106">Calcium</keyword>
<dbReference type="SMART" id="SM00237">
    <property type="entry name" value="Calx_beta"/>
    <property type="match status" value="1"/>
</dbReference>
<dbReference type="EMBL" id="LXQD01000043">
    <property type="protein sequence ID" value="RCJ40764.1"/>
    <property type="molecule type" value="Genomic_DNA"/>
</dbReference>
<dbReference type="GO" id="GO:0016020">
    <property type="term" value="C:membrane"/>
    <property type="evidence" value="ECO:0007669"/>
    <property type="project" value="InterPro"/>
</dbReference>
<dbReference type="SUPFAM" id="SSF51120">
    <property type="entry name" value="beta-Roll"/>
    <property type="match status" value="1"/>
</dbReference>
<dbReference type="Gene3D" id="2.60.40.2030">
    <property type="match status" value="1"/>
</dbReference>
<proteinExistence type="predicted"/>
<dbReference type="InterPro" id="IPR038081">
    <property type="entry name" value="CalX-like_sf"/>
</dbReference>
<sequence>MANTKRSKLLNNPATLESDETVLAKPYQVIPGYDSPYASGLTNINGTLYFFSGFSINNPDYGGVRLWKSDGTKAGTIPVKDVYNISTVRDEGTEPDAWTNVNGIFYFLKFSTLWRSDGTPEGTGAAVTFPGGWRYARFLANINGTLYFAAPNPDSEKDNYDLWKSDGTQEGTFRLKELYPDNSFVRIDSSININDTLYFTVSRTFYNEEGNDEGRQTSFWKTDGTTAGTVESDIYPSNLTAVNNIFYFTSGGLWKSDGTEAGTVKVKDINAGSLRNFNDTLYFVGDDGIYGGELWTSDGTAEGTVLVKDINPGSSGSSISFITEVNGTLYFRADNGTSGLELWKSDGTAEGTVLVKDINPGSSGTSVYDYIEVNGTLYLFADDGIRGFELWKSNGTAEGTVLVKDINPGSGSSIVSYDNSWQDLLLTSVNNTLYFFANDGTHGGELWQSDGTAEGTVLVEDINPGAGSSDIFELTNIDGTLYFNANGRLWALNANPPVASPVVSISAIDANAAEAGNEPAVFRISRTGDTSTALTVKYDVDGTATNGQDYDQLNGTIAIAAGQSFVDLSITPLADTFPEESETLTVTLFDKYYQYYLVDSSSNAASATIADDPSTVVLTEPYLVKDIFPGPSDSNILSLAKFGDFLYFAADDGINGSELWKSDGTAAGTVLFQDIVPGLSGSNPVIQLNIDSVFYFTADDGIYGRNDLWKSDGTQDGTVLVKDLPGSDSSYIDNRINVSGNLYFFAYENSGSSSGYSLWKSNGTTAGTVKLKTNTYSLSDLINVNDTVYFTSFDNTYGLELWKSDGTSAGTVRVKDINSGSGSSDPTDFLSINNTLYFLANDGIRGVELWKSNGTSAGTVRLTDINPSFGSISDLRNVNDILYFTANAQNNYAKQLWRSDGTATGTVLLKDISETSDSLSINLLTNYKGSLYFTINQPTSQSLELWKSDGTQSGTVLVQDINSVNSIYYYATDLSNLTEVDGILYFFYGDTLWKSDGTQNGTVLVKDVFAGDFDGSTNISTQSIDANGTLYFSFSLSVYDPYNPINIYELWKSDGTTEGTVLVKDRDTAIAADFNPNSLIYLNDTLYFTAEDDIYGQELWAIKTDNVINGGNSRDPLTGTAGGDRIIGGTGKKTITGGAGNDEFIYTSIREVGQRITDFTVGSDKIVLTQLLDSLVSGGYNGSNAIADGYVRLVQGSAANSTILQIDRDGAVGNAVFRNFIELDNVTSQAMNNPSNFVF</sequence>
<dbReference type="AlphaFoldDB" id="A0A367RYJ4"/>
<dbReference type="InterPro" id="IPR011049">
    <property type="entry name" value="Serralysin-like_metalloprot_C"/>
</dbReference>
<dbReference type="NCBIfam" id="TIGR03661">
    <property type="entry name" value="T1SS_VCA0849"/>
    <property type="match status" value="1"/>
</dbReference>
<evidence type="ECO:0000256" key="2">
    <source>
        <dbReference type="ARBA" id="ARBA00022737"/>
    </source>
</evidence>
<keyword evidence="1" id="KW-0732">Signal</keyword>
<gene>
    <name evidence="5" type="ORF">A6770_10175</name>
</gene>
<dbReference type="Pfam" id="PF03160">
    <property type="entry name" value="Calx-beta"/>
    <property type="match status" value="1"/>
</dbReference>
<keyword evidence="2" id="KW-0677">Repeat</keyword>
<evidence type="ECO:0000313" key="6">
    <source>
        <dbReference type="Proteomes" id="UP000252107"/>
    </source>
</evidence>
<dbReference type="InterPro" id="IPR019960">
    <property type="entry name" value="T1SS_VCA0849"/>
</dbReference>
<keyword evidence="6" id="KW-1185">Reference proteome</keyword>
<evidence type="ECO:0000313" key="5">
    <source>
        <dbReference type="EMBL" id="RCJ40764.1"/>
    </source>
</evidence>